<dbReference type="Proteomes" id="UP000736335">
    <property type="component" value="Unassembled WGS sequence"/>
</dbReference>
<reference evidence="2" key="1">
    <citation type="journal article" date="2020" name="Nat. Commun.">
        <title>Large-scale genome sequencing of mycorrhizal fungi provides insights into the early evolution of symbiotic traits.</title>
        <authorList>
            <person name="Miyauchi S."/>
            <person name="Kiss E."/>
            <person name="Kuo A."/>
            <person name="Drula E."/>
            <person name="Kohler A."/>
            <person name="Sanchez-Garcia M."/>
            <person name="Morin E."/>
            <person name="Andreopoulos B."/>
            <person name="Barry K.W."/>
            <person name="Bonito G."/>
            <person name="Buee M."/>
            <person name="Carver A."/>
            <person name="Chen C."/>
            <person name="Cichocki N."/>
            <person name="Clum A."/>
            <person name="Culley D."/>
            <person name="Crous P.W."/>
            <person name="Fauchery L."/>
            <person name="Girlanda M."/>
            <person name="Hayes R.D."/>
            <person name="Keri Z."/>
            <person name="LaButti K."/>
            <person name="Lipzen A."/>
            <person name="Lombard V."/>
            <person name="Magnuson J."/>
            <person name="Maillard F."/>
            <person name="Murat C."/>
            <person name="Nolan M."/>
            <person name="Ohm R.A."/>
            <person name="Pangilinan J."/>
            <person name="Pereira M.F."/>
            <person name="Perotto S."/>
            <person name="Peter M."/>
            <person name="Pfister S."/>
            <person name="Riley R."/>
            <person name="Sitrit Y."/>
            <person name="Stielow J.B."/>
            <person name="Szollosi G."/>
            <person name="Zifcakova L."/>
            <person name="Stursova M."/>
            <person name="Spatafora J.W."/>
            <person name="Tedersoo L."/>
            <person name="Vaario L.M."/>
            <person name="Yamada A."/>
            <person name="Yan M."/>
            <person name="Wang P."/>
            <person name="Xu J."/>
            <person name="Bruns T."/>
            <person name="Baldrian P."/>
            <person name="Vilgalys R."/>
            <person name="Dunand C."/>
            <person name="Henrissat B."/>
            <person name="Grigoriev I.V."/>
            <person name="Hibbett D."/>
            <person name="Nagy L.G."/>
            <person name="Martin F.M."/>
        </authorList>
    </citation>
    <scope>NUCLEOTIDE SEQUENCE</scope>
    <source>
        <strain evidence="2">UH-Tt-Lm1</strain>
    </source>
</reference>
<accession>A0A9P6L6D5</accession>
<feature type="compositionally biased region" description="Basic and acidic residues" evidence="1">
    <location>
        <begin position="130"/>
        <end position="143"/>
    </location>
</feature>
<comment type="caution">
    <text evidence="2">The sequence shown here is derived from an EMBL/GenBank/DDBJ whole genome shotgun (WGS) entry which is preliminary data.</text>
</comment>
<evidence type="ECO:0000256" key="1">
    <source>
        <dbReference type="SAM" id="MobiDB-lite"/>
    </source>
</evidence>
<sequence length="143" mass="16797">MRRNSSEQYTTNNYRKITNSPICTFTGYARAYLRDWARHQTRITVINNMGRLFFTLYPDDIPHPEDHQFVEDAMREEESWEDNKRVATPVDEQEEIPMDEQVEIPMDEDEVPPLEAVTPSTSEGTQRTATPEDEKLDWGEDEL</sequence>
<dbReference type="EMBL" id="WIUZ02000007">
    <property type="protein sequence ID" value="KAF9785291.1"/>
    <property type="molecule type" value="Genomic_DNA"/>
</dbReference>
<feature type="compositionally biased region" description="Polar residues" evidence="1">
    <location>
        <begin position="118"/>
        <end position="129"/>
    </location>
</feature>
<evidence type="ECO:0000313" key="2">
    <source>
        <dbReference type="EMBL" id="KAF9785291.1"/>
    </source>
</evidence>
<gene>
    <name evidence="2" type="ORF">BJ322DRAFT_1108746</name>
</gene>
<dbReference type="AlphaFoldDB" id="A0A9P6L6D5"/>
<feature type="compositionally biased region" description="Acidic residues" evidence="1">
    <location>
        <begin position="91"/>
        <end position="112"/>
    </location>
</feature>
<feature type="compositionally biased region" description="Basic and acidic residues" evidence="1">
    <location>
        <begin position="76"/>
        <end position="85"/>
    </location>
</feature>
<name>A0A9P6L6D5_9AGAM</name>
<organism evidence="2 3">
    <name type="scientific">Thelephora terrestris</name>
    <dbReference type="NCBI Taxonomy" id="56493"/>
    <lineage>
        <taxon>Eukaryota</taxon>
        <taxon>Fungi</taxon>
        <taxon>Dikarya</taxon>
        <taxon>Basidiomycota</taxon>
        <taxon>Agaricomycotina</taxon>
        <taxon>Agaricomycetes</taxon>
        <taxon>Thelephorales</taxon>
        <taxon>Thelephoraceae</taxon>
        <taxon>Thelephora</taxon>
    </lineage>
</organism>
<proteinExistence type="predicted"/>
<feature type="region of interest" description="Disordered" evidence="1">
    <location>
        <begin position="76"/>
        <end position="143"/>
    </location>
</feature>
<protein>
    <submittedName>
        <fullName evidence="2">Uncharacterized protein</fullName>
    </submittedName>
</protein>
<reference evidence="2" key="2">
    <citation type="submission" date="2020-11" db="EMBL/GenBank/DDBJ databases">
        <authorList>
            <consortium name="DOE Joint Genome Institute"/>
            <person name="Kuo A."/>
            <person name="Miyauchi S."/>
            <person name="Kiss E."/>
            <person name="Drula E."/>
            <person name="Kohler A."/>
            <person name="Sanchez-Garcia M."/>
            <person name="Andreopoulos B."/>
            <person name="Barry K.W."/>
            <person name="Bonito G."/>
            <person name="Buee M."/>
            <person name="Carver A."/>
            <person name="Chen C."/>
            <person name="Cichocki N."/>
            <person name="Clum A."/>
            <person name="Culley D."/>
            <person name="Crous P.W."/>
            <person name="Fauchery L."/>
            <person name="Girlanda M."/>
            <person name="Hayes R."/>
            <person name="Keri Z."/>
            <person name="Labutti K."/>
            <person name="Lipzen A."/>
            <person name="Lombard V."/>
            <person name="Magnuson J."/>
            <person name="Maillard F."/>
            <person name="Morin E."/>
            <person name="Murat C."/>
            <person name="Nolan M."/>
            <person name="Ohm R."/>
            <person name="Pangilinan J."/>
            <person name="Pereira M."/>
            <person name="Perotto S."/>
            <person name="Peter M."/>
            <person name="Riley R."/>
            <person name="Sitrit Y."/>
            <person name="Stielow B."/>
            <person name="Szollosi G."/>
            <person name="Zifcakova L."/>
            <person name="Stursova M."/>
            <person name="Spatafora J.W."/>
            <person name="Tedersoo L."/>
            <person name="Vaario L.-M."/>
            <person name="Yamada A."/>
            <person name="Yan M."/>
            <person name="Wang P."/>
            <person name="Xu J."/>
            <person name="Bruns T."/>
            <person name="Baldrian P."/>
            <person name="Vilgalys R."/>
            <person name="Henrissat B."/>
            <person name="Grigoriev I.V."/>
            <person name="Hibbett D."/>
            <person name="Nagy L.G."/>
            <person name="Martin F.M."/>
        </authorList>
    </citation>
    <scope>NUCLEOTIDE SEQUENCE</scope>
    <source>
        <strain evidence="2">UH-Tt-Lm1</strain>
    </source>
</reference>
<keyword evidence="3" id="KW-1185">Reference proteome</keyword>
<evidence type="ECO:0000313" key="3">
    <source>
        <dbReference type="Proteomes" id="UP000736335"/>
    </source>
</evidence>